<evidence type="ECO:0000313" key="1">
    <source>
        <dbReference type="EMBL" id="PSL09199.1"/>
    </source>
</evidence>
<evidence type="ECO:0000313" key="2">
    <source>
        <dbReference type="Proteomes" id="UP000242133"/>
    </source>
</evidence>
<name>A0A2P8EIB4_9GAMM</name>
<organism evidence="1 2">
    <name type="scientific">Marinobacterium halophilum</name>
    <dbReference type="NCBI Taxonomy" id="267374"/>
    <lineage>
        <taxon>Bacteria</taxon>
        <taxon>Pseudomonadati</taxon>
        <taxon>Pseudomonadota</taxon>
        <taxon>Gammaproteobacteria</taxon>
        <taxon>Oceanospirillales</taxon>
        <taxon>Oceanospirillaceae</taxon>
        <taxon>Marinobacterium</taxon>
    </lineage>
</organism>
<proteinExistence type="predicted"/>
<dbReference type="RefSeq" id="WP_106593318.1">
    <property type="nucleotide sequence ID" value="NZ_PYGI01000034.1"/>
</dbReference>
<keyword evidence="2" id="KW-1185">Reference proteome</keyword>
<gene>
    <name evidence="1" type="ORF">CLV44_13412</name>
</gene>
<dbReference type="Proteomes" id="UP000242133">
    <property type="component" value="Unassembled WGS sequence"/>
</dbReference>
<comment type="caution">
    <text evidence="1">The sequence shown here is derived from an EMBL/GenBank/DDBJ whole genome shotgun (WGS) entry which is preliminary data.</text>
</comment>
<dbReference type="EMBL" id="PYGI01000034">
    <property type="protein sequence ID" value="PSL09199.1"/>
    <property type="molecule type" value="Genomic_DNA"/>
</dbReference>
<dbReference type="AlphaFoldDB" id="A0A2P8EIB4"/>
<protein>
    <submittedName>
        <fullName evidence="1">Uncharacterized protein</fullName>
    </submittedName>
</protein>
<sequence length="99" mass="11487">MSRFTIEDVEAVKRLLTHAKRKTFIRDFLLNAYNPWFSCDIRTLMCYSDGFGGDMTFQQDVYRVLALMVNGVETNELVGDEIMEALARERRAEDKERAG</sequence>
<reference evidence="1 2" key="1">
    <citation type="submission" date="2018-03" db="EMBL/GenBank/DDBJ databases">
        <title>Genomic Encyclopedia of Archaeal and Bacterial Type Strains, Phase II (KMG-II): from individual species to whole genera.</title>
        <authorList>
            <person name="Goeker M."/>
        </authorList>
    </citation>
    <scope>NUCLEOTIDE SEQUENCE [LARGE SCALE GENOMIC DNA]</scope>
    <source>
        <strain evidence="1 2">DSM 17586</strain>
    </source>
</reference>
<accession>A0A2P8EIB4</accession>